<feature type="transmembrane region" description="Helical" evidence="6">
    <location>
        <begin position="243"/>
        <end position="268"/>
    </location>
</feature>
<dbReference type="Proteomes" id="UP000279760">
    <property type="component" value="Chromosome 2"/>
</dbReference>
<dbReference type="AlphaFoldDB" id="A0A3G4VIM5"/>
<dbReference type="PANTHER" id="PTHR23427:SF2">
    <property type="entry name" value="SURFEIT LOCUS PROTEIN 1"/>
    <property type="match status" value="1"/>
</dbReference>
<dbReference type="InterPro" id="IPR002994">
    <property type="entry name" value="Surf1/Shy1"/>
</dbReference>
<dbReference type="CDD" id="cd06662">
    <property type="entry name" value="SURF1"/>
    <property type="match status" value="1"/>
</dbReference>
<keyword evidence="3 6" id="KW-0812">Transmembrane</keyword>
<protein>
    <recommendedName>
        <fullName evidence="6">SURF1-like protein</fullName>
    </recommendedName>
</protein>
<keyword evidence="5 6" id="KW-0472">Membrane</keyword>
<name>A0A3G4VIM5_9VIBR</name>
<gene>
    <name evidence="7" type="ORF">ECB94_23395</name>
</gene>
<dbReference type="PANTHER" id="PTHR23427">
    <property type="entry name" value="SURFEIT LOCUS PROTEIN"/>
    <property type="match status" value="1"/>
</dbReference>
<evidence type="ECO:0000256" key="3">
    <source>
        <dbReference type="ARBA" id="ARBA00022692"/>
    </source>
</evidence>
<proteinExistence type="inferred from homology"/>
<comment type="similarity">
    <text evidence="2 6">Belongs to the SURF1 family.</text>
</comment>
<evidence type="ECO:0000256" key="2">
    <source>
        <dbReference type="ARBA" id="ARBA00007165"/>
    </source>
</evidence>
<dbReference type="EMBL" id="CP033578">
    <property type="protein sequence ID" value="AYV24215.1"/>
    <property type="molecule type" value="Genomic_DNA"/>
</dbReference>
<evidence type="ECO:0000313" key="8">
    <source>
        <dbReference type="Proteomes" id="UP000279760"/>
    </source>
</evidence>
<sequence>MMKSNSSTKTILNNSVGDIEVPHVAWFKSVKFWVGIVLTVVVFSTLVKLGLWQQQRGNDKSHMESMLAQRSKQPPISLSSVHFSNTPQSNSNYLDWIGVTVFAEVTPLPELFYLDNQTFEGQVGYLVFQLIIDDQSRFLLLELGFVKGMEQRQSLPVVEPLTQPLMITGRLYQKMDSPLGNELYPEDFTSSISTRFRIQNLNIGSLAELTGKPLQAWALQPIDSTTPYAHPWKPLSMNSSKHYGYAFQWFSMALVFAFVVGIAVYRWARKTHSTRH</sequence>
<keyword evidence="6" id="KW-1003">Cell membrane</keyword>
<dbReference type="Pfam" id="PF02104">
    <property type="entry name" value="SURF1"/>
    <property type="match status" value="1"/>
</dbReference>
<organism evidence="7 8">
    <name type="scientific">Vibrio mediterranei</name>
    <dbReference type="NCBI Taxonomy" id="689"/>
    <lineage>
        <taxon>Bacteria</taxon>
        <taxon>Pseudomonadati</taxon>
        <taxon>Pseudomonadota</taxon>
        <taxon>Gammaproteobacteria</taxon>
        <taxon>Vibrionales</taxon>
        <taxon>Vibrionaceae</taxon>
        <taxon>Vibrio</taxon>
    </lineage>
</organism>
<dbReference type="InterPro" id="IPR045214">
    <property type="entry name" value="Surf1/Surf4"/>
</dbReference>
<keyword evidence="4 6" id="KW-1133">Transmembrane helix</keyword>
<evidence type="ECO:0000313" key="7">
    <source>
        <dbReference type="EMBL" id="AYV24215.1"/>
    </source>
</evidence>
<dbReference type="GO" id="GO:0005886">
    <property type="term" value="C:plasma membrane"/>
    <property type="evidence" value="ECO:0007669"/>
    <property type="project" value="UniProtKB-SubCell"/>
</dbReference>
<evidence type="ECO:0000256" key="1">
    <source>
        <dbReference type="ARBA" id="ARBA00004370"/>
    </source>
</evidence>
<evidence type="ECO:0000256" key="5">
    <source>
        <dbReference type="ARBA" id="ARBA00023136"/>
    </source>
</evidence>
<reference evidence="7 8" key="1">
    <citation type="submission" date="2018-11" db="EMBL/GenBank/DDBJ databases">
        <title>Complete Genome Sequence of Vbrio mediterranei 117-T6: a Potential Pathogen Bacteria Isolated from the Conchocelis of Pyropia.</title>
        <authorList>
            <person name="Liu Q."/>
        </authorList>
    </citation>
    <scope>NUCLEOTIDE SEQUENCE [LARGE SCALE GENOMIC DNA]</scope>
    <source>
        <strain evidence="7 8">117-T6</strain>
    </source>
</reference>
<dbReference type="PROSITE" id="PS50895">
    <property type="entry name" value="SURF1"/>
    <property type="match status" value="1"/>
</dbReference>
<comment type="subcellular location">
    <subcellularLocation>
        <location evidence="6">Cell membrane</location>
        <topology evidence="6">Multi-pass membrane protein</topology>
    </subcellularLocation>
    <subcellularLocation>
        <location evidence="1">Membrane</location>
    </subcellularLocation>
</comment>
<evidence type="ECO:0000256" key="4">
    <source>
        <dbReference type="ARBA" id="ARBA00022989"/>
    </source>
</evidence>
<accession>A0A3G4VIM5</accession>
<evidence type="ECO:0000256" key="6">
    <source>
        <dbReference type="RuleBase" id="RU363076"/>
    </source>
</evidence>
<feature type="transmembrane region" description="Helical" evidence="6">
    <location>
        <begin position="32"/>
        <end position="51"/>
    </location>
</feature>